<dbReference type="AlphaFoldDB" id="A0A142BVJ4"/>
<proteinExistence type="predicted"/>
<protein>
    <submittedName>
        <fullName evidence="1">Uncharacterized protein</fullName>
    </submittedName>
</protein>
<evidence type="ECO:0000313" key="1">
    <source>
        <dbReference type="EMBL" id="AMP42132.1"/>
    </source>
</evidence>
<organism evidence="1">
    <name type="scientific">uncultured bacterium IN-02</name>
    <dbReference type="NCBI Taxonomy" id="1805580"/>
    <lineage>
        <taxon>Bacteria</taxon>
        <taxon>environmental samples</taxon>
    </lineage>
</organism>
<accession>A0A142BVJ4</accession>
<dbReference type="EMBL" id="KU736867">
    <property type="protein sequence ID" value="AMP42132.1"/>
    <property type="molecule type" value="Genomic_DNA"/>
</dbReference>
<reference evidence="1" key="2">
    <citation type="submission" date="2016-02" db="EMBL/GenBank/DDBJ databases">
        <authorList>
            <person name="Wen L."/>
            <person name="He K."/>
            <person name="Yang H."/>
        </authorList>
    </citation>
    <scope>NUCLEOTIDE SEQUENCE</scope>
</reference>
<reference evidence="1" key="1">
    <citation type="journal article" date="2016" name="Appl. Environ. Microbiol.">
        <title>Diversity of the Tetracycline Mobilome within a Chinese Pig Manure Sample.</title>
        <authorList>
            <person name="Leclercq S.O."/>
            <person name="Wang C."/>
            <person name="Zhu Y."/>
            <person name="Wu H."/>
            <person name="Du X."/>
            <person name="Liu Z."/>
            <person name="Feng J."/>
        </authorList>
    </citation>
    <scope>NUCLEOTIDE SEQUENCE</scope>
</reference>
<sequence length="474" mass="52011">MGRKAYRIDEFFGIDQSRNENAIAPGMSADACNMDTENGSLAVAKGYVRHIPEPVPGTEPLHRLYVHQRREGEQCIAIAGDVIYAYRDGAWAAVYTYAPGLAEHRFDFAEAQIGGQDHLIIGCGEAQLVKYDGETASLFGSAEQLSDAHVLYLAMYRNRLFSAGDPEHPNRLYWSELPGSGRSIEGWGPVEASPNVEGGHTEVGDTGGDPITGLAALSNQLLIFKRHAVYRLLGDRPGNYIVEEVEARGERPAHTAIVPSGEALYYLTGGGLCCFNGVSAAPLPDARRIRTVLAGAATEDSRGALCRDKLYFTMEEAGKSALVEYDLMRCTYMMRRGFTAHDLAARGGTLYLLSGTRHVCRFGEGNTYDGAPISAWWQTPLTDLYDKGAVKSMRELYLRGSSELPDSVILMDMTAGRNTATHRMRVPDTRADVVEVPLTGEGRTFSMRFYNEAGGHFTLEAGVELAFEERRRTE</sequence>
<name>A0A142BVJ4_9BACT</name>